<reference evidence="1 2" key="1">
    <citation type="submission" date="2017-07" db="EMBL/GenBank/DDBJ databases">
        <title>Niveispirillum cyanobacteriorum sp. nov., isolated from cyanobacterial aggregates in a eutrophic lake.</title>
        <authorList>
            <person name="Cai H."/>
        </authorList>
    </citation>
    <scope>NUCLEOTIDE SEQUENCE [LARGE SCALE GENOMIC DNA]</scope>
    <source>
        <strain evidence="2">TH1-14</strain>
    </source>
</reference>
<comment type="caution">
    <text evidence="1">The sequence shown here is derived from an EMBL/GenBank/DDBJ whole genome shotgun (WGS) entry which is preliminary data.</text>
</comment>
<dbReference type="AlphaFoldDB" id="A0A255YSX8"/>
<gene>
    <name evidence="1" type="ORF">CHU95_20630</name>
</gene>
<evidence type="ECO:0000313" key="1">
    <source>
        <dbReference type="EMBL" id="OYQ31550.1"/>
    </source>
</evidence>
<evidence type="ECO:0000313" key="2">
    <source>
        <dbReference type="Proteomes" id="UP000216998"/>
    </source>
</evidence>
<keyword evidence="2" id="KW-1185">Reference proteome</keyword>
<sequence>MQVPLPAGRRHAPIHRFELCQVHHVQGADTGQIKETDRPRRIEAHICAGTLIVKFKVPNKWHGRPQVLQVQQFTPTMVANDQIGTISALRQEGTGRQNGLPLANCGFRAGQVGMNAAVPLIMEIIVVQPDTCHVAGGVTGHRIDLHPRKSGKATGQMHKLPWKKLMDKQYFIH</sequence>
<proteinExistence type="predicted"/>
<protein>
    <submittedName>
        <fullName evidence="1">Uncharacterized protein</fullName>
    </submittedName>
</protein>
<accession>A0A255YSX8</accession>
<organism evidence="1 2">
    <name type="scientific">Niveispirillum lacus</name>
    <dbReference type="NCBI Taxonomy" id="1981099"/>
    <lineage>
        <taxon>Bacteria</taxon>
        <taxon>Pseudomonadati</taxon>
        <taxon>Pseudomonadota</taxon>
        <taxon>Alphaproteobacteria</taxon>
        <taxon>Rhodospirillales</taxon>
        <taxon>Azospirillaceae</taxon>
        <taxon>Niveispirillum</taxon>
    </lineage>
</organism>
<name>A0A255YSX8_9PROT</name>
<dbReference type="EMBL" id="NOXU01000032">
    <property type="protein sequence ID" value="OYQ31550.1"/>
    <property type="molecule type" value="Genomic_DNA"/>
</dbReference>
<dbReference type="Proteomes" id="UP000216998">
    <property type="component" value="Unassembled WGS sequence"/>
</dbReference>